<reference evidence="1 2" key="1">
    <citation type="journal article" date="2017" name="Environ. Microbiol.">
        <title>Decay of the glycolytic pathway and adaptation to intranuclear parasitism within Enterocytozoonidae microsporidia.</title>
        <authorList>
            <person name="Wiredu Boakye D."/>
            <person name="Jaroenlak P."/>
            <person name="Prachumwat A."/>
            <person name="Williams T.A."/>
            <person name="Bateman K.S."/>
            <person name="Itsathitphaisarn O."/>
            <person name="Sritunyalucksana K."/>
            <person name="Paszkiewicz K.H."/>
            <person name="Moore K.A."/>
            <person name="Stentiford G.D."/>
            <person name="Williams B.A."/>
        </authorList>
    </citation>
    <scope>NUCLEOTIDE SEQUENCE [LARGE SCALE GENOMIC DNA]</scope>
    <source>
        <strain evidence="1 2">TH1</strain>
    </source>
</reference>
<dbReference type="AlphaFoldDB" id="A0A1W0E5D1"/>
<organism evidence="1 2">
    <name type="scientific">Ecytonucleospora hepatopenaei</name>
    <dbReference type="NCBI Taxonomy" id="646526"/>
    <lineage>
        <taxon>Eukaryota</taxon>
        <taxon>Fungi</taxon>
        <taxon>Fungi incertae sedis</taxon>
        <taxon>Microsporidia</taxon>
        <taxon>Enterocytozoonidae</taxon>
        <taxon>Ecytonucleospora</taxon>
    </lineage>
</organism>
<name>A0A1W0E5D1_9MICR</name>
<evidence type="ECO:0000313" key="1">
    <source>
        <dbReference type="EMBL" id="OQS54465.1"/>
    </source>
</evidence>
<accession>A0A1W0E5D1</accession>
<evidence type="ECO:0000313" key="2">
    <source>
        <dbReference type="Proteomes" id="UP000192758"/>
    </source>
</evidence>
<gene>
    <name evidence="1" type="ORF">EHP00_2141</name>
</gene>
<sequence length="160" mass="18749">MSGIDVTVRILEIGDFLVHSIGGSRFQIRCISRTSGNVIIEQMNLYMILTNNTNNTNSNTNSNNTNLNVHDVKRNLLKGDNLFNHIDYYIKKIYYDKSNMNILQNKTKICSNEDLNKESFCICMLLESIFFKEKTKEIFINLDIESYSKKIKKMLYEFYE</sequence>
<dbReference type="Proteomes" id="UP000192758">
    <property type="component" value="Unassembled WGS sequence"/>
</dbReference>
<protein>
    <submittedName>
        <fullName evidence="1">Uncharacterized protein</fullName>
    </submittedName>
</protein>
<dbReference type="EMBL" id="MNPJ01000019">
    <property type="protein sequence ID" value="OQS54465.1"/>
    <property type="molecule type" value="Genomic_DNA"/>
</dbReference>
<proteinExistence type="predicted"/>
<comment type="caution">
    <text evidence="1">The sequence shown here is derived from an EMBL/GenBank/DDBJ whole genome shotgun (WGS) entry which is preliminary data.</text>
</comment>
<keyword evidence="2" id="KW-1185">Reference proteome</keyword>
<dbReference type="VEuPathDB" id="MicrosporidiaDB:EHP00_2141"/>